<feature type="domain" description="Cyanovirin-N" evidence="1">
    <location>
        <begin position="6"/>
        <end position="88"/>
    </location>
</feature>
<reference evidence="2 3" key="1">
    <citation type="submission" date="2015-06" db="EMBL/GenBank/DDBJ databases">
        <title>Survival trade-offs in plant roots during colonization by closely related pathogenic and mutualistic fungi.</title>
        <authorList>
            <person name="Hacquard S."/>
            <person name="Kracher B."/>
            <person name="Hiruma K."/>
            <person name="Weinman A."/>
            <person name="Muench P."/>
            <person name="Garrido Oter R."/>
            <person name="Ver Loren van Themaat E."/>
            <person name="Dallerey J.-F."/>
            <person name="Damm U."/>
            <person name="Henrissat B."/>
            <person name="Lespinet O."/>
            <person name="Thon M."/>
            <person name="Kemen E."/>
            <person name="McHardy A.C."/>
            <person name="Schulze-Lefert P."/>
            <person name="O'Connell R.J."/>
        </authorList>
    </citation>
    <scope>NUCLEOTIDE SEQUENCE [LARGE SCALE GENOMIC DNA]</scope>
    <source>
        <strain evidence="2 3">MAFF 238704</strain>
    </source>
</reference>
<dbReference type="Pfam" id="PF08881">
    <property type="entry name" value="CVNH"/>
    <property type="match status" value="1"/>
</dbReference>
<dbReference type="InterPro" id="IPR036673">
    <property type="entry name" value="Cyanovirin-N_sf"/>
</dbReference>
<dbReference type="SUPFAM" id="SSF51322">
    <property type="entry name" value="Cyanovirin-N"/>
    <property type="match status" value="1"/>
</dbReference>
<evidence type="ECO:0000313" key="3">
    <source>
        <dbReference type="Proteomes" id="UP000076584"/>
    </source>
</evidence>
<protein>
    <recommendedName>
        <fullName evidence="1">Cyanovirin-N domain-containing protein</fullName>
    </recommendedName>
</protein>
<evidence type="ECO:0000313" key="2">
    <source>
        <dbReference type="EMBL" id="KZL82600.1"/>
    </source>
</evidence>
<keyword evidence="3" id="KW-1185">Reference proteome</keyword>
<dbReference type="Proteomes" id="UP000076584">
    <property type="component" value="Unassembled WGS sequence"/>
</dbReference>
<comment type="caution">
    <text evidence="2">The sequence shown here is derived from an EMBL/GenBank/DDBJ whole genome shotgun (WGS) entry which is preliminary data.</text>
</comment>
<sequence>MKDATPYLVARCYGKGGDKCTWMPLQACFANTYGEITYARYGAFYKSCPQCEYEALSARMRCQCDSPIGMVDSVVKLDDYISNKEGSLSCQGFVGFSIDCNESEMMRVRTVSAPKILPDEPTWLHNI</sequence>
<evidence type="ECO:0000259" key="1">
    <source>
        <dbReference type="Pfam" id="PF08881"/>
    </source>
</evidence>
<gene>
    <name evidence="2" type="ORF">CI238_02773</name>
</gene>
<dbReference type="AlphaFoldDB" id="A0A167CHL9"/>
<dbReference type="EMBL" id="LFIW01001380">
    <property type="protein sequence ID" value="KZL82600.1"/>
    <property type="molecule type" value="Genomic_DNA"/>
</dbReference>
<dbReference type="InterPro" id="IPR011058">
    <property type="entry name" value="Cyanovirin-N"/>
</dbReference>
<dbReference type="Gene3D" id="2.30.60.10">
    <property type="entry name" value="Cyanovirin-N"/>
    <property type="match status" value="1"/>
</dbReference>
<proteinExistence type="predicted"/>
<organism evidence="2 3">
    <name type="scientific">Colletotrichum incanum</name>
    <name type="common">Soybean anthracnose fungus</name>
    <dbReference type="NCBI Taxonomy" id="1573173"/>
    <lineage>
        <taxon>Eukaryota</taxon>
        <taxon>Fungi</taxon>
        <taxon>Dikarya</taxon>
        <taxon>Ascomycota</taxon>
        <taxon>Pezizomycotina</taxon>
        <taxon>Sordariomycetes</taxon>
        <taxon>Hypocreomycetidae</taxon>
        <taxon>Glomerellales</taxon>
        <taxon>Glomerellaceae</taxon>
        <taxon>Colletotrichum</taxon>
        <taxon>Colletotrichum spaethianum species complex</taxon>
    </lineage>
</organism>
<name>A0A167CHL9_COLIC</name>
<accession>A0A167CHL9</accession>